<dbReference type="InterPro" id="IPR036624">
    <property type="entry name" value="Hcp1-lik_sf"/>
</dbReference>
<evidence type="ECO:0000313" key="1">
    <source>
        <dbReference type="EMBL" id="SEK99136.1"/>
    </source>
</evidence>
<protein>
    <submittedName>
        <fullName evidence="1">Type VI secretion system secreted protein Hcp</fullName>
    </submittedName>
</protein>
<keyword evidence="2" id="KW-1185">Reference proteome</keyword>
<proteinExistence type="predicted"/>
<organism evidence="1 2">
    <name type="scientific">Paraburkholderia caballeronis</name>
    <dbReference type="NCBI Taxonomy" id="416943"/>
    <lineage>
        <taxon>Bacteria</taxon>
        <taxon>Pseudomonadati</taxon>
        <taxon>Pseudomonadota</taxon>
        <taxon>Betaproteobacteria</taxon>
        <taxon>Burkholderiales</taxon>
        <taxon>Burkholderiaceae</taxon>
        <taxon>Paraburkholderia</taxon>
    </lineage>
</organism>
<name>A0A1H7LJR7_9BURK</name>
<accession>A0A1H7LJR7</accession>
<sequence>MTLWSAEVKWHRTSEAGREEEYFNTLMRNVKIMSVVPRVLNIKEQPSAHRNHFEIVELMYEEMQWSYPDGNLICKDGWNMVW</sequence>
<dbReference type="SUPFAM" id="SSF141452">
    <property type="entry name" value="Hcp1-like"/>
    <property type="match status" value="1"/>
</dbReference>
<dbReference type="AlphaFoldDB" id="A0A1H7LJR7"/>
<gene>
    <name evidence="1" type="ORF">SAMN05192542_104386</name>
</gene>
<dbReference type="Pfam" id="PF05638">
    <property type="entry name" value="T6SS_HCP"/>
    <property type="match status" value="1"/>
</dbReference>
<dbReference type="InterPro" id="IPR008514">
    <property type="entry name" value="T6SS_Hcp"/>
</dbReference>
<reference evidence="2" key="1">
    <citation type="submission" date="2016-10" db="EMBL/GenBank/DDBJ databases">
        <authorList>
            <person name="Varghese N."/>
            <person name="Submissions S."/>
        </authorList>
    </citation>
    <scope>NUCLEOTIDE SEQUENCE [LARGE SCALE GENOMIC DNA]</scope>
    <source>
        <strain evidence="2">LMG 26416</strain>
    </source>
</reference>
<dbReference type="Proteomes" id="UP000199120">
    <property type="component" value="Unassembled WGS sequence"/>
</dbReference>
<dbReference type="Gene3D" id="2.30.110.20">
    <property type="entry name" value="Hcp1-like"/>
    <property type="match status" value="1"/>
</dbReference>
<evidence type="ECO:0000313" key="2">
    <source>
        <dbReference type="Proteomes" id="UP000199120"/>
    </source>
</evidence>
<dbReference type="EMBL" id="FOAJ01000004">
    <property type="protein sequence ID" value="SEK99136.1"/>
    <property type="molecule type" value="Genomic_DNA"/>
</dbReference>